<evidence type="ECO:0000256" key="1">
    <source>
        <dbReference type="SAM" id="MobiDB-lite"/>
    </source>
</evidence>
<feature type="region of interest" description="Disordered" evidence="1">
    <location>
        <begin position="195"/>
        <end position="273"/>
    </location>
</feature>
<dbReference type="OrthoDB" id="4502894at2759"/>
<feature type="transmembrane region" description="Helical" evidence="2">
    <location>
        <begin position="62"/>
        <end position="82"/>
    </location>
</feature>
<keyword evidence="2" id="KW-0812">Transmembrane</keyword>
<dbReference type="Proteomes" id="UP000034164">
    <property type="component" value="Unassembled WGS sequence"/>
</dbReference>
<evidence type="ECO:0000313" key="4">
    <source>
        <dbReference type="Proteomes" id="UP000034164"/>
    </source>
</evidence>
<sequence>MSWATALTTTAYYTIYPATIAATLLLAVLRTLATPFIHVALYIFHICILLPLRFLLKFEPLYIFLSVAGVLGVSAGISLHFLSGYMHQLLDVGVESEYSNEYNAKNKIVDGNRTSSLTNPTLRYSDTKKYATTASGRPNLKAFMKAWEGPHQAGNGAGNVKEERTGMRGLWRLPAFTKEQVGMYPARVWGSENVKMQGKGRGRGKWPEDENDNESGSGGGSRSRNGRVVKRERDREDLSATMILEEDDDDDDDDEEEDEEDEDEEEDENDDRI</sequence>
<name>A0A0G2J9Y6_9EURO</name>
<dbReference type="AlphaFoldDB" id="A0A0G2J9Y6"/>
<feature type="compositionally biased region" description="Basic and acidic residues" evidence="1">
    <location>
        <begin position="229"/>
        <end position="238"/>
    </location>
</feature>
<feature type="transmembrane region" description="Helical" evidence="2">
    <location>
        <begin position="36"/>
        <end position="56"/>
    </location>
</feature>
<dbReference type="VEuPathDB" id="FungiDB:EMCG_09307"/>
<protein>
    <submittedName>
        <fullName evidence="3">Uncharacterized protein</fullName>
    </submittedName>
</protein>
<proteinExistence type="predicted"/>
<keyword evidence="2" id="KW-1133">Transmembrane helix</keyword>
<reference evidence="4" key="1">
    <citation type="journal article" date="2015" name="PLoS Genet.">
        <title>The dynamic genome and transcriptome of the human fungal pathogen Blastomyces and close relative Emmonsia.</title>
        <authorList>
            <person name="Munoz J.F."/>
            <person name="Gauthier G.M."/>
            <person name="Desjardins C.A."/>
            <person name="Gallo J.E."/>
            <person name="Holder J."/>
            <person name="Sullivan T.D."/>
            <person name="Marty A.J."/>
            <person name="Carmen J.C."/>
            <person name="Chen Z."/>
            <person name="Ding L."/>
            <person name="Gujja S."/>
            <person name="Magrini V."/>
            <person name="Misas E."/>
            <person name="Mitreva M."/>
            <person name="Priest M."/>
            <person name="Saif S."/>
            <person name="Whiston E.A."/>
            <person name="Young S."/>
            <person name="Zeng Q."/>
            <person name="Goldman W.E."/>
            <person name="Mardis E.R."/>
            <person name="Taylor J.W."/>
            <person name="McEwen J.G."/>
            <person name="Clay O.K."/>
            <person name="Klein B.S."/>
            <person name="Cuomo C.A."/>
        </authorList>
    </citation>
    <scope>NUCLEOTIDE SEQUENCE [LARGE SCALE GENOMIC DNA]</scope>
    <source>
        <strain evidence="4">UAMH 3008</strain>
    </source>
</reference>
<accession>A0A0G2J9Y6</accession>
<gene>
    <name evidence="3" type="ORF">EMCG_09307</name>
</gene>
<organism evidence="3 4">
    <name type="scientific">[Emmonsia] crescens</name>
    <dbReference type="NCBI Taxonomy" id="73230"/>
    <lineage>
        <taxon>Eukaryota</taxon>
        <taxon>Fungi</taxon>
        <taxon>Dikarya</taxon>
        <taxon>Ascomycota</taxon>
        <taxon>Pezizomycotina</taxon>
        <taxon>Eurotiomycetes</taxon>
        <taxon>Eurotiomycetidae</taxon>
        <taxon>Onygenales</taxon>
        <taxon>Ajellomycetaceae</taxon>
        <taxon>Emergomyces</taxon>
    </lineage>
</organism>
<feature type="compositionally biased region" description="Acidic residues" evidence="1">
    <location>
        <begin position="244"/>
        <end position="273"/>
    </location>
</feature>
<feature type="transmembrane region" description="Helical" evidence="2">
    <location>
        <begin position="12"/>
        <end position="29"/>
    </location>
</feature>
<keyword evidence="2" id="KW-0472">Membrane</keyword>
<dbReference type="EMBL" id="LCZI01000741">
    <property type="protein sequence ID" value="KKZ64796.1"/>
    <property type="molecule type" value="Genomic_DNA"/>
</dbReference>
<comment type="caution">
    <text evidence="3">The sequence shown here is derived from an EMBL/GenBank/DDBJ whole genome shotgun (WGS) entry which is preliminary data.</text>
</comment>
<evidence type="ECO:0000313" key="3">
    <source>
        <dbReference type="EMBL" id="KKZ64796.1"/>
    </source>
</evidence>
<evidence type="ECO:0000256" key="2">
    <source>
        <dbReference type="SAM" id="Phobius"/>
    </source>
</evidence>